<dbReference type="Gene3D" id="2.40.10.480">
    <property type="match status" value="1"/>
</dbReference>
<dbReference type="InterPro" id="IPR002372">
    <property type="entry name" value="PQQ_rpt_dom"/>
</dbReference>
<dbReference type="Gene3D" id="2.40.128.630">
    <property type="match status" value="1"/>
</dbReference>
<gene>
    <name evidence="2" type="ORF">SAMN04489712_107108</name>
</gene>
<dbReference type="Gene3D" id="2.130.10.10">
    <property type="entry name" value="YVTN repeat-like/Quinoprotein amine dehydrogenase"/>
    <property type="match status" value="1"/>
</dbReference>
<dbReference type="Pfam" id="PF13360">
    <property type="entry name" value="PQQ_2"/>
    <property type="match status" value="2"/>
</dbReference>
<dbReference type="PANTHER" id="PTHR34512:SF30">
    <property type="entry name" value="OUTER MEMBRANE PROTEIN ASSEMBLY FACTOR BAMB"/>
    <property type="match status" value="1"/>
</dbReference>
<organism evidence="2 3">
    <name type="scientific">Thermomonospora echinospora</name>
    <dbReference type="NCBI Taxonomy" id="1992"/>
    <lineage>
        <taxon>Bacteria</taxon>
        <taxon>Bacillati</taxon>
        <taxon>Actinomycetota</taxon>
        <taxon>Actinomycetes</taxon>
        <taxon>Streptosporangiales</taxon>
        <taxon>Thermomonosporaceae</taxon>
        <taxon>Thermomonospora</taxon>
    </lineage>
</organism>
<proteinExistence type="predicted"/>
<evidence type="ECO:0000259" key="1">
    <source>
        <dbReference type="Pfam" id="PF13360"/>
    </source>
</evidence>
<dbReference type="EMBL" id="FNVO01000007">
    <property type="protein sequence ID" value="SEG60083.1"/>
    <property type="molecule type" value="Genomic_DNA"/>
</dbReference>
<dbReference type="InterPro" id="IPR011047">
    <property type="entry name" value="Quinoprotein_ADH-like_sf"/>
</dbReference>
<dbReference type="PANTHER" id="PTHR34512">
    <property type="entry name" value="CELL SURFACE PROTEIN"/>
    <property type="match status" value="1"/>
</dbReference>
<feature type="domain" description="Pyrrolo-quinoline quinone repeat" evidence="1">
    <location>
        <begin position="32"/>
        <end position="165"/>
    </location>
</feature>
<name>A0A1H6BH88_9ACTN</name>
<keyword evidence="3" id="KW-1185">Reference proteome</keyword>
<dbReference type="InterPro" id="IPR015943">
    <property type="entry name" value="WD40/YVTN_repeat-like_dom_sf"/>
</dbReference>
<dbReference type="OrthoDB" id="9762169at2"/>
<protein>
    <submittedName>
        <fullName evidence="2">Outer membrane protein assembly factor BamB, contains PQQ-like beta-propeller repeat</fullName>
    </submittedName>
</protein>
<dbReference type="RefSeq" id="WP_160147029.1">
    <property type="nucleotide sequence ID" value="NZ_FNVO01000007.1"/>
</dbReference>
<feature type="domain" description="Pyrrolo-quinoline quinone repeat" evidence="1">
    <location>
        <begin position="205"/>
        <end position="345"/>
    </location>
</feature>
<accession>A0A1H6BH88</accession>
<reference evidence="3" key="1">
    <citation type="submission" date="2016-10" db="EMBL/GenBank/DDBJ databases">
        <authorList>
            <person name="Varghese N."/>
            <person name="Submissions S."/>
        </authorList>
    </citation>
    <scope>NUCLEOTIDE SEQUENCE [LARGE SCALE GENOMIC DNA]</scope>
    <source>
        <strain evidence="3">DSM 43163</strain>
    </source>
</reference>
<dbReference type="SUPFAM" id="SSF50998">
    <property type="entry name" value="Quinoprotein alcohol dehydrogenase-like"/>
    <property type="match status" value="2"/>
</dbReference>
<dbReference type="SMART" id="SM00564">
    <property type="entry name" value="PQQ"/>
    <property type="match status" value="6"/>
</dbReference>
<dbReference type="Proteomes" id="UP000236723">
    <property type="component" value="Unassembled WGS sequence"/>
</dbReference>
<dbReference type="AlphaFoldDB" id="A0A1H6BH88"/>
<evidence type="ECO:0000313" key="2">
    <source>
        <dbReference type="EMBL" id="SEG60083.1"/>
    </source>
</evidence>
<evidence type="ECO:0000313" key="3">
    <source>
        <dbReference type="Proteomes" id="UP000236723"/>
    </source>
</evidence>
<sequence length="349" mass="37026">MADPVAWRAEVDGTVIRLAVVNDTVFAGCGPQVYAFDAVTGAELWRIDTGTPGPFRVAEGVLYATGGGHVRAVDVRTGGERWRFRGAIPMRPAVAGGRVCVIGDSPRWGRTLHVLNARNGAEKWRMEADPKLAAPATDGDLIFVGCADGALLALRGRNGRERWRIEPHHWHPDWPERGGGIEVLGLTDGVLYLAGLPYDPPPLGFVAAVDARTGQELWQTAAGYDPGAGRPDEGDPPAAEAPGGVCVGEPGLVTHLAAADGRPRGYRFTEPTRCSPPVMIAGLVCAGTAGQLIEAFDAATGRREWVVKDVLRPENSGPPPVAVCRGRLLVGGHRRVYHVDPRTGATFPA</sequence>
<dbReference type="InterPro" id="IPR018391">
    <property type="entry name" value="PQQ_b-propeller_rpt"/>
</dbReference>